<evidence type="ECO:0000256" key="3">
    <source>
        <dbReference type="PROSITE-ProRule" id="PRU00023"/>
    </source>
</evidence>
<feature type="repeat" description="ANK" evidence="3">
    <location>
        <begin position="214"/>
        <end position="246"/>
    </location>
</feature>
<dbReference type="PROSITE" id="PS50088">
    <property type="entry name" value="ANK_REPEAT"/>
    <property type="match status" value="4"/>
</dbReference>
<accession>A0AAD8W220</accession>
<dbReference type="PANTHER" id="PTHR46224:SF11">
    <property type="entry name" value="GENOME ASSEMBLY, CHROMOSOME: II"/>
    <property type="match status" value="1"/>
</dbReference>
<feature type="coiled-coil region" evidence="5">
    <location>
        <begin position="408"/>
        <end position="435"/>
    </location>
</feature>
<feature type="repeat" description="TPR" evidence="4">
    <location>
        <begin position="379"/>
        <end position="412"/>
    </location>
</feature>
<gene>
    <name evidence="6" type="ORF">QYE76_004243</name>
</gene>
<dbReference type="Pfam" id="PF12796">
    <property type="entry name" value="Ank_2"/>
    <property type="match status" value="2"/>
</dbReference>
<dbReference type="Gene3D" id="1.25.40.20">
    <property type="entry name" value="Ankyrin repeat-containing domain"/>
    <property type="match status" value="2"/>
</dbReference>
<reference evidence="6" key="1">
    <citation type="submission" date="2023-07" db="EMBL/GenBank/DDBJ databases">
        <title>A chromosome-level genome assembly of Lolium multiflorum.</title>
        <authorList>
            <person name="Chen Y."/>
            <person name="Copetti D."/>
            <person name="Kolliker R."/>
            <person name="Studer B."/>
        </authorList>
    </citation>
    <scope>NUCLEOTIDE SEQUENCE</scope>
    <source>
        <strain evidence="6">02402/16</strain>
        <tissue evidence="6">Leaf</tissue>
    </source>
</reference>
<dbReference type="InterPro" id="IPR011990">
    <property type="entry name" value="TPR-like_helical_dom_sf"/>
</dbReference>
<dbReference type="AlphaFoldDB" id="A0AAD8W220"/>
<proteinExistence type="predicted"/>
<dbReference type="InterPro" id="IPR002110">
    <property type="entry name" value="Ankyrin_rpt"/>
</dbReference>
<dbReference type="Pfam" id="PF13637">
    <property type="entry name" value="Ank_4"/>
    <property type="match status" value="1"/>
</dbReference>
<dbReference type="EMBL" id="JAUUTY010000005">
    <property type="protein sequence ID" value="KAK1629928.1"/>
    <property type="molecule type" value="Genomic_DNA"/>
</dbReference>
<evidence type="ECO:0000313" key="6">
    <source>
        <dbReference type="EMBL" id="KAK1629928.1"/>
    </source>
</evidence>
<evidence type="ECO:0000256" key="2">
    <source>
        <dbReference type="ARBA" id="ARBA00022803"/>
    </source>
</evidence>
<feature type="repeat" description="ANK" evidence="3">
    <location>
        <begin position="181"/>
        <end position="213"/>
    </location>
</feature>
<keyword evidence="1" id="KW-0677">Repeat</keyword>
<evidence type="ECO:0008006" key="8">
    <source>
        <dbReference type="Google" id="ProtNLM"/>
    </source>
</evidence>
<organism evidence="6 7">
    <name type="scientific">Lolium multiflorum</name>
    <name type="common">Italian ryegrass</name>
    <name type="synonym">Lolium perenne subsp. multiflorum</name>
    <dbReference type="NCBI Taxonomy" id="4521"/>
    <lineage>
        <taxon>Eukaryota</taxon>
        <taxon>Viridiplantae</taxon>
        <taxon>Streptophyta</taxon>
        <taxon>Embryophyta</taxon>
        <taxon>Tracheophyta</taxon>
        <taxon>Spermatophyta</taxon>
        <taxon>Magnoliopsida</taxon>
        <taxon>Liliopsida</taxon>
        <taxon>Poales</taxon>
        <taxon>Poaceae</taxon>
        <taxon>BOP clade</taxon>
        <taxon>Pooideae</taxon>
        <taxon>Poodae</taxon>
        <taxon>Poeae</taxon>
        <taxon>Poeae Chloroplast Group 2 (Poeae type)</taxon>
        <taxon>Loliodinae</taxon>
        <taxon>Loliinae</taxon>
        <taxon>Lolium</taxon>
    </lineage>
</organism>
<comment type="caution">
    <text evidence="6">The sequence shown here is derived from an EMBL/GenBank/DDBJ whole genome shotgun (WGS) entry which is preliminary data.</text>
</comment>
<dbReference type="PROSITE" id="PS50005">
    <property type="entry name" value="TPR"/>
    <property type="match status" value="1"/>
</dbReference>
<keyword evidence="3" id="KW-0040">ANK repeat</keyword>
<name>A0AAD8W220_LOLMU</name>
<dbReference type="Gene3D" id="1.25.40.10">
    <property type="entry name" value="Tetratricopeptide repeat domain"/>
    <property type="match status" value="1"/>
</dbReference>
<dbReference type="SUPFAM" id="SSF48403">
    <property type="entry name" value="Ankyrin repeat"/>
    <property type="match status" value="1"/>
</dbReference>
<dbReference type="InterPro" id="IPR019734">
    <property type="entry name" value="TPR_rpt"/>
</dbReference>
<protein>
    <recommendedName>
        <fullName evidence="8">Ankyrin repeat family protein</fullName>
    </recommendedName>
</protein>
<dbReference type="SMART" id="SM00248">
    <property type="entry name" value="ANK"/>
    <property type="match status" value="7"/>
</dbReference>
<dbReference type="InterPro" id="IPR013105">
    <property type="entry name" value="TPR_2"/>
</dbReference>
<evidence type="ECO:0000256" key="5">
    <source>
        <dbReference type="SAM" id="Coils"/>
    </source>
</evidence>
<keyword evidence="7" id="KW-1185">Reference proteome</keyword>
<evidence type="ECO:0000256" key="1">
    <source>
        <dbReference type="ARBA" id="ARBA00022737"/>
    </source>
</evidence>
<dbReference type="SMART" id="SM00028">
    <property type="entry name" value="TPR"/>
    <property type="match status" value="2"/>
</dbReference>
<keyword evidence="5" id="KW-0175">Coiled coil</keyword>
<evidence type="ECO:0000256" key="4">
    <source>
        <dbReference type="PROSITE-ProRule" id="PRU00339"/>
    </source>
</evidence>
<sequence length="441" mass="48144">MGVSSKPSPSAMEKDLVPHPIMRAALEGNLRVLKEMATVVKNESGIWNRALMLAAMEGRLEVCRLLVEEVRVDVNQPVSDDEGNHTAVCISAMLGTAATTRYLLDCGADPTVAGSMGTALHGAVLNGQYETIELLLSRGIDVDLFDSVHGTALHAAASKGEAGTVKLLLEHHADPNKVLNLDSTPLGLAIQNKSLECVRLLLKAGADPNFLYYNGVTYTMVAANNGLPDIMKCLLDAGANPNTPDGFGTTAIEIAALHGRRTMVEMLFPLTSPISTVPDWSIDGILSHVNIFNLNPRFKNPLALEAKIAEVKSEATEAFRRKEYMRAAELYHYTLKLEDRVKEHAFLLANRSFCFLRMGKGEDAVSDATKCIECLPYWPKGYYRQGAAYMLLKDYGKACKAFEDGLKLDRTNVDIKNALREAQEALKSADCVENNNLFGVN</sequence>
<dbReference type="PANTHER" id="PTHR46224">
    <property type="entry name" value="ANKYRIN REPEAT FAMILY PROTEIN"/>
    <property type="match status" value="1"/>
</dbReference>
<dbReference type="InterPro" id="IPR036770">
    <property type="entry name" value="Ankyrin_rpt-contain_sf"/>
</dbReference>
<keyword evidence="2 4" id="KW-0802">TPR repeat</keyword>
<dbReference type="Proteomes" id="UP001231189">
    <property type="component" value="Unassembled WGS sequence"/>
</dbReference>
<feature type="repeat" description="ANK" evidence="3">
    <location>
        <begin position="148"/>
        <end position="180"/>
    </location>
</feature>
<dbReference type="PROSITE" id="PS50297">
    <property type="entry name" value="ANK_REP_REGION"/>
    <property type="match status" value="4"/>
</dbReference>
<dbReference type="Pfam" id="PF07719">
    <property type="entry name" value="TPR_2"/>
    <property type="match status" value="1"/>
</dbReference>
<dbReference type="SUPFAM" id="SSF48452">
    <property type="entry name" value="TPR-like"/>
    <property type="match status" value="1"/>
</dbReference>
<evidence type="ECO:0000313" key="7">
    <source>
        <dbReference type="Proteomes" id="UP001231189"/>
    </source>
</evidence>
<dbReference type="InterPro" id="IPR051616">
    <property type="entry name" value="Cul2-RING_E3_ligase_SR"/>
</dbReference>
<feature type="repeat" description="ANK" evidence="3">
    <location>
        <begin position="115"/>
        <end position="147"/>
    </location>
</feature>